<evidence type="ECO:0000256" key="14">
    <source>
        <dbReference type="RuleBase" id="RU367039"/>
    </source>
</evidence>
<dbReference type="OrthoDB" id="5151075at2759"/>
<evidence type="ECO:0000313" key="16">
    <source>
        <dbReference type="Proteomes" id="UP000219338"/>
    </source>
</evidence>
<dbReference type="UniPathway" id="UPA00111">
    <property type="reaction ID" value="UER00527"/>
</dbReference>
<protein>
    <recommendedName>
        <fullName evidence="5 14">Inositol oxygenase</fullName>
        <ecNumber evidence="4 14">1.13.99.1</ecNumber>
    </recommendedName>
    <alternativeName>
        <fullName evidence="10 14">Myo-inositol oxygenase</fullName>
    </alternativeName>
</protein>
<dbReference type="AlphaFoldDB" id="A0A284QSA9"/>
<dbReference type="EC" id="1.13.99.1" evidence="4 14"/>
<evidence type="ECO:0000256" key="8">
    <source>
        <dbReference type="ARBA" id="ARBA00023002"/>
    </source>
</evidence>
<feature type="binding site" evidence="13">
    <location>
        <position position="272"/>
    </location>
    <ligand>
        <name>Fe cation</name>
        <dbReference type="ChEBI" id="CHEBI:24875"/>
        <label>1</label>
    </ligand>
</feature>
<dbReference type="SUPFAM" id="SSF109604">
    <property type="entry name" value="HD-domain/PDEase-like"/>
    <property type="match status" value="1"/>
</dbReference>
<dbReference type="PANTHER" id="PTHR12588">
    <property type="entry name" value="MYOINOSITOL OXYGENASE"/>
    <property type="match status" value="1"/>
</dbReference>
<dbReference type="GO" id="GO:0005737">
    <property type="term" value="C:cytoplasm"/>
    <property type="evidence" value="ECO:0007669"/>
    <property type="project" value="UniProtKB-SubCell"/>
</dbReference>
<accession>A0A284QSA9</accession>
<feature type="binding site" evidence="12">
    <location>
        <begin position="164"/>
        <end position="166"/>
    </location>
    <ligand>
        <name>substrate</name>
    </ligand>
</feature>
<feature type="binding site" evidence="13">
    <location>
        <position position="202"/>
    </location>
    <ligand>
        <name>Fe cation</name>
        <dbReference type="ChEBI" id="CHEBI:24875"/>
        <label>1</label>
    </ligand>
</feature>
<gene>
    <name evidence="15" type="ORF">ARMOST_02584</name>
</gene>
<comment type="cofactor">
    <cofactor evidence="13 14">
        <name>Fe cation</name>
        <dbReference type="ChEBI" id="CHEBI:24875"/>
    </cofactor>
    <text evidence="13 14">Binds 2 iron ions per subunit.</text>
</comment>
<dbReference type="GO" id="GO:0050113">
    <property type="term" value="F:inositol oxygenase activity"/>
    <property type="evidence" value="ECO:0007669"/>
    <property type="project" value="UniProtKB-UniRule"/>
</dbReference>
<feature type="binding site" evidence="13">
    <location>
        <position position="297"/>
    </location>
    <ligand>
        <name>Fe cation</name>
        <dbReference type="ChEBI" id="CHEBI:24875"/>
        <label>1</label>
    </ligand>
</feature>
<evidence type="ECO:0000313" key="15">
    <source>
        <dbReference type="EMBL" id="SJK99293.1"/>
    </source>
</evidence>
<proteinExistence type="inferred from homology"/>
<comment type="subcellular location">
    <subcellularLocation>
        <location evidence="1 14">Cytoplasm</location>
    </subcellularLocation>
</comment>
<feature type="binding site" evidence="13">
    <location>
        <position position="177"/>
    </location>
    <ligand>
        <name>Fe cation</name>
        <dbReference type="ChEBI" id="CHEBI:24875"/>
        <label>1</label>
    </ligand>
</feature>
<evidence type="ECO:0000256" key="3">
    <source>
        <dbReference type="ARBA" id="ARBA00005286"/>
    </source>
</evidence>
<evidence type="ECO:0000256" key="13">
    <source>
        <dbReference type="PIRSR" id="PIRSR607828-2"/>
    </source>
</evidence>
<comment type="pathway">
    <text evidence="2 14">Polyol metabolism; myo-inositol degradation into D-glucuronate; D-glucuronate from myo-inositol: step 1/1.</text>
</comment>
<evidence type="ECO:0000256" key="5">
    <source>
        <dbReference type="ARBA" id="ARBA00019269"/>
    </source>
</evidence>
<evidence type="ECO:0000256" key="7">
    <source>
        <dbReference type="ARBA" id="ARBA00022723"/>
    </source>
</evidence>
<evidence type="ECO:0000256" key="10">
    <source>
        <dbReference type="ARBA" id="ARBA00029668"/>
    </source>
</evidence>
<evidence type="ECO:0000256" key="9">
    <source>
        <dbReference type="ARBA" id="ARBA00023004"/>
    </source>
</evidence>
<dbReference type="Gene3D" id="1.10.3210.10">
    <property type="entry name" value="Hypothetical protein af1432"/>
    <property type="match status" value="1"/>
</dbReference>
<dbReference type="EMBL" id="FUEG01000002">
    <property type="protein sequence ID" value="SJK99293.1"/>
    <property type="molecule type" value="Genomic_DNA"/>
</dbReference>
<dbReference type="GO" id="GO:0005506">
    <property type="term" value="F:iron ion binding"/>
    <property type="evidence" value="ECO:0007669"/>
    <property type="project" value="InterPro"/>
</dbReference>
<evidence type="ECO:0000256" key="1">
    <source>
        <dbReference type="ARBA" id="ARBA00004496"/>
    </source>
</evidence>
<evidence type="ECO:0000256" key="11">
    <source>
        <dbReference type="ARBA" id="ARBA00048271"/>
    </source>
</evidence>
<evidence type="ECO:0000256" key="6">
    <source>
        <dbReference type="ARBA" id="ARBA00022490"/>
    </source>
</evidence>
<dbReference type="PANTHER" id="PTHR12588:SF0">
    <property type="entry name" value="INOSITOL OXYGENASE"/>
    <property type="match status" value="1"/>
</dbReference>
<keyword evidence="8 14" id="KW-0560">Oxidoreductase</keyword>
<keyword evidence="9 13" id="KW-0408">Iron</keyword>
<dbReference type="OMA" id="HTSGAYM"/>
<name>A0A284QSA9_ARMOS</name>
<feature type="binding site" evidence="12">
    <location>
        <position position="110"/>
    </location>
    <ligand>
        <name>substrate</name>
    </ligand>
</feature>
<reference evidence="16" key="1">
    <citation type="journal article" date="2017" name="Nat. Ecol. Evol.">
        <title>Genome expansion and lineage-specific genetic innovations in the forest pathogenic fungi Armillaria.</title>
        <authorList>
            <person name="Sipos G."/>
            <person name="Prasanna A.N."/>
            <person name="Walter M.C."/>
            <person name="O'Connor E."/>
            <person name="Balint B."/>
            <person name="Krizsan K."/>
            <person name="Kiss B."/>
            <person name="Hess J."/>
            <person name="Varga T."/>
            <person name="Slot J."/>
            <person name="Riley R."/>
            <person name="Boka B."/>
            <person name="Rigling D."/>
            <person name="Barry K."/>
            <person name="Lee J."/>
            <person name="Mihaltcheva S."/>
            <person name="LaButti K."/>
            <person name="Lipzen A."/>
            <person name="Waldron R."/>
            <person name="Moloney N.M."/>
            <person name="Sperisen C."/>
            <person name="Kredics L."/>
            <person name="Vagvoelgyi C."/>
            <person name="Patrignani A."/>
            <person name="Fitzpatrick D."/>
            <person name="Nagy I."/>
            <person name="Doyle S."/>
            <person name="Anderson J.B."/>
            <person name="Grigoriev I.V."/>
            <person name="Gueldener U."/>
            <person name="Muensterkoetter M."/>
            <person name="Nagy L.G."/>
        </authorList>
    </citation>
    <scope>NUCLEOTIDE SEQUENCE [LARGE SCALE GENOMIC DNA]</scope>
    <source>
        <strain evidence="16">C18/9</strain>
    </source>
</reference>
<keyword evidence="7 13" id="KW-0479">Metal-binding</keyword>
<comment type="similarity">
    <text evidence="3 14">Belongs to the myo-inositol oxygenase family.</text>
</comment>
<dbReference type="STRING" id="47428.A0A284QSA9"/>
<keyword evidence="6 14" id="KW-0963">Cytoplasm</keyword>
<dbReference type="GO" id="GO:0019310">
    <property type="term" value="P:inositol catabolic process"/>
    <property type="evidence" value="ECO:0007669"/>
    <property type="project" value="UniProtKB-UniRule"/>
</dbReference>
<sequence>MKRLTAGTSGPHNFSRVFDSDLWLNTDLDSAWRHRYLSSSNAIPKTPFPRVLSFLTLTFILTYAIMRTISSEFDELSDAVDAVNVLKGKAPAVWDSKSEFDESMDKTRFRQYEDACDRVKTFYKEQHEKQTMEYNIQARTNFRKNVRARMGVWEAIEMLDTLIDESDPDTELSQITHLLQTAESIRRDGKPDWMQVTGLVHDLGKLLFLFGSEGQWDVVGDTFVVGCRFSDKIIYPDTFANNPDSADPVYSTEYGVYKPHCGLENVMLSWGHDEYLYNVLKNQSSLPKEALAMIRYHSFYPWHREGAYTYLTNAEDEKLLVAVQAFNPYDLYSKSNETIDVEKLKPYYKGLIEKFFPPVLAW</sequence>
<feature type="binding site" evidence="12">
    <location>
        <begin position="220"/>
        <end position="221"/>
    </location>
    <ligand>
        <name>substrate</name>
    </ligand>
</feature>
<dbReference type="Pfam" id="PF05153">
    <property type="entry name" value="MIOX"/>
    <property type="match status" value="1"/>
</dbReference>
<feature type="binding site" evidence="13">
    <location>
        <position position="330"/>
    </location>
    <ligand>
        <name>Fe cation</name>
        <dbReference type="ChEBI" id="CHEBI:24875"/>
        <label>1</label>
    </ligand>
</feature>
<evidence type="ECO:0000256" key="2">
    <source>
        <dbReference type="ARBA" id="ARBA00005167"/>
    </source>
</evidence>
<feature type="binding site" evidence="12">
    <location>
        <position position="205"/>
    </location>
    <ligand>
        <name>substrate</name>
    </ligand>
</feature>
<evidence type="ECO:0000256" key="12">
    <source>
        <dbReference type="PIRSR" id="PIRSR607828-1"/>
    </source>
</evidence>
<feature type="binding site" evidence="12">
    <location>
        <begin position="297"/>
        <end position="298"/>
    </location>
    <ligand>
        <name>substrate</name>
    </ligand>
</feature>
<dbReference type="InterPro" id="IPR007828">
    <property type="entry name" value="Inositol_oxygenase"/>
</dbReference>
<comment type="catalytic activity">
    <reaction evidence="11 14">
        <text>myo-inositol + O2 = D-glucuronate + H2O + H(+)</text>
        <dbReference type="Rhea" id="RHEA:23696"/>
        <dbReference type="ChEBI" id="CHEBI:15377"/>
        <dbReference type="ChEBI" id="CHEBI:15378"/>
        <dbReference type="ChEBI" id="CHEBI:15379"/>
        <dbReference type="ChEBI" id="CHEBI:17268"/>
        <dbReference type="ChEBI" id="CHEBI:58720"/>
        <dbReference type="EC" id="1.13.99.1"/>
    </reaction>
</comment>
<feature type="binding site" evidence="13">
    <location>
        <position position="201"/>
    </location>
    <ligand>
        <name>Fe cation</name>
        <dbReference type="ChEBI" id="CHEBI:24875"/>
        <label>1</label>
    </ligand>
</feature>
<organism evidence="15 16">
    <name type="scientific">Armillaria ostoyae</name>
    <name type="common">Armillaria root rot fungus</name>
    <dbReference type="NCBI Taxonomy" id="47428"/>
    <lineage>
        <taxon>Eukaryota</taxon>
        <taxon>Fungi</taxon>
        <taxon>Dikarya</taxon>
        <taxon>Basidiomycota</taxon>
        <taxon>Agaricomycotina</taxon>
        <taxon>Agaricomycetes</taxon>
        <taxon>Agaricomycetidae</taxon>
        <taxon>Agaricales</taxon>
        <taxon>Marasmiineae</taxon>
        <taxon>Physalacriaceae</taxon>
        <taxon>Armillaria</taxon>
    </lineage>
</organism>
<dbReference type="Proteomes" id="UP000219338">
    <property type="component" value="Unassembled WGS sequence"/>
</dbReference>
<keyword evidence="16" id="KW-1185">Reference proteome</keyword>
<evidence type="ECO:0000256" key="4">
    <source>
        <dbReference type="ARBA" id="ARBA00011919"/>
    </source>
</evidence>